<dbReference type="Proteomes" id="UP000187344">
    <property type="component" value="Unassembled WGS sequence"/>
</dbReference>
<keyword evidence="7" id="KW-1185">Reference proteome</keyword>
<dbReference type="PANTHER" id="PTHR12629:SF0">
    <property type="entry name" value="DIPHOSPHOINOSITOL-POLYPHOSPHATE DIPHOSPHATASE"/>
    <property type="match status" value="1"/>
</dbReference>
<dbReference type="InterPro" id="IPR047198">
    <property type="entry name" value="DDP-like_NUDIX"/>
</dbReference>
<proteinExistence type="predicted"/>
<keyword evidence="3" id="KW-0378">Hydrolase</keyword>
<accession>A0A1R0F7T2</accession>
<dbReference type="InterPro" id="IPR015797">
    <property type="entry name" value="NUDIX_hydrolase-like_dom_sf"/>
</dbReference>
<feature type="domain" description="Nudix hydrolase" evidence="5">
    <location>
        <begin position="23"/>
        <end position="156"/>
    </location>
</feature>
<comment type="cofactor">
    <cofactor evidence="1">
        <name>Mg(2+)</name>
        <dbReference type="ChEBI" id="CHEBI:18420"/>
    </cofactor>
</comment>
<comment type="caution">
    <text evidence="6">The sequence shown here is derived from an EMBL/GenBank/DDBJ whole genome shotgun (WGS) entry which is preliminary data.</text>
</comment>
<dbReference type="InterPro" id="IPR000086">
    <property type="entry name" value="NUDIX_hydrolase_dom"/>
</dbReference>
<dbReference type="Pfam" id="PF00293">
    <property type="entry name" value="NUDIX"/>
    <property type="match status" value="1"/>
</dbReference>
<dbReference type="GO" id="GO:0005737">
    <property type="term" value="C:cytoplasm"/>
    <property type="evidence" value="ECO:0007669"/>
    <property type="project" value="TreeGrafter"/>
</dbReference>
<dbReference type="AlphaFoldDB" id="A0A1R0F7T2"/>
<dbReference type="OrthoDB" id="7066910at2"/>
<evidence type="ECO:0000256" key="3">
    <source>
        <dbReference type="ARBA" id="ARBA00022801"/>
    </source>
</evidence>
<reference evidence="6 7" key="1">
    <citation type="submission" date="2016-12" db="EMBL/GenBank/DDBJ databases">
        <title>Comparative genomics of Bartonella apis.</title>
        <authorList>
            <person name="Engel P."/>
        </authorList>
    </citation>
    <scope>NUCLEOTIDE SEQUENCE [LARGE SCALE GENOMIC DNA]</scope>
    <source>
        <strain evidence="6 7">PEB0149</strain>
    </source>
</reference>
<dbReference type="SUPFAM" id="SSF55811">
    <property type="entry name" value="Nudix"/>
    <property type="match status" value="1"/>
</dbReference>
<evidence type="ECO:0000259" key="5">
    <source>
        <dbReference type="PROSITE" id="PS51462"/>
    </source>
</evidence>
<evidence type="ECO:0000313" key="6">
    <source>
        <dbReference type="EMBL" id="OLY42982.1"/>
    </source>
</evidence>
<evidence type="ECO:0000313" key="7">
    <source>
        <dbReference type="Proteomes" id="UP000187344"/>
    </source>
</evidence>
<sequence length="158" mass="17744">MTQSTEIDGTLVAAERKIVVDGNHFLQVGALVYRLQKKAVEFLVITSRGTGRWIIPKGWPMPGRTLSQAALQEAYEEAGVRGIAETASIGSYQYTKTDMPGGENGDFTVDVFAVLYSHQEKKWPERGQRIFEWVSPEEAAHRVGEPQLKKLLLDYRPH</sequence>
<name>A0A1R0F7T2_9HYPH</name>
<dbReference type="GO" id="GO:0016462">
    <property type="term" value="F:pyrophosphatase activity"/>
    <property type="evidence" value="ECO:0007669"/>
    <property type="project" value="InterPro"/>
</dbReference>
<protein>
    <submittedName>
        <fullName evidence="6">8-oxo-dGTP pyrophosphatase MutT, NUDIX family</fullName>
    </submittedName>
</protein>
<evidence type="ECO:0000256" key="4">
    <source>
        <dbReference type="ARBA" id="ARBA00022842"/>
    </source>
</evidence>
<dbReference type="Gene3D" id="3.90.79.10">
    <property type="entry name" value="Nucleoside Triphosphate Pyrophosphohydrolase"/>
    <property type="match status" value="1"/>
</dbReference>
<evidence type="ECO:0000256" key="2">
    <source>
        <dbReference type="ARBA" id="ARBA00022723"/>
    </source>
</evidence>
<dbReference type="GO" id="GO:0046872">
    <property type="term" value="F:metal ion binding"/>
    <property type="evidence" value="ECO:0007669"/>
    <property type="project" value="UniProtKB-KW"/>
</dbReference>
<dbReference type="CDD" id="cd04666">
    <property type="entry name" value="NUDIX_DIPP2_like_Nudt4"/>
    <property type="match status" value="1"/>
</dbReference>
<dbReference type="PROSITE" id="PS51462">
    <property type="entry name" value="NUDIX"/>
    <property type="match status" value="1"/>
</dbReference>
<keyword evidence="4" id="KW-0460">Magnesium</keyword>
<dbReference type="GeneID" id="92992390"/>
<keyword evidence="2" id="KW-0479">Metal-binding</keyword>
<dbReference type="EMBL" id="LXYT01000003">
    <property type="protein sequence ID" value="OLY42982.1"/>
    <property type="molecule type" value="Genomic_DNA"/>
</dbReference>
<evidence type="ECO:0000256" key="1">
    <source>
        <dbReference type="ARBA" id="ARBA00001946"/>
    </source>
</evidence>
<organism evidence="6 7">
    <name type="scientific">Bartonella apis</name>
    <dbReference type="NCBI Taxonomy" id="1686310"/>
    <lineage>
        <taxon>Bacteria</taxon>
        <taxon>Pseudomonadati</taxon>
        <taxon>Pseudomonadota</taxon>
        <taxon>Alphaproteobacteria</taxon>
        <taxon>Hyphomicrobiales</taxon>
        <taxon>Bartonellaceae</taxon>
        <taxon>Bartonella</taxon>
    </lineage>
</organism>
<dbReference type="RefSeq" id="WP_075870805.1">
    <property type="nucleotide sequence ID" value="NZ_CALYQA010000003.1"/>
</dbReference>
<dbReference type="PANTHER" id="PTHR12629">
    <property type="entry name" value="DIPHOSPHOINOSITOL POLYPHOSPHATE PHOSPHOHYDROLASE"/>
    <property type="match status" value="1"/>
</dbReference>
<gene>
    <name evidence="6" type="ORF">PEB0149_004000</name>
</gene>